<gene>
    <name evidence="1" type="ORF">SAMN02745196_01995</name>
</gene>
<name>A0A1M5X5A0_9CLOT</name>
<evidence type="ECO:0000313" key="2">
    <source>
        <dbReference type="Proteomes" id="UP000184526"/>
    </source>
</evidence>
<proteinExistence type="predicted"/>
<sequence length="53" mass="6350">MLNEEYIKIDKENKKVLDNSDNLQKIGENYKNLYEISNLKTNRNTPHSNFQLH</sequence>
<dbReference type="RefSeq" id="WP_178138970.1">
    <property type="nucleotide sequence ID" value="NZ_FQXP01000007.1"/>
</dbReference>
<protein>
    <submittedName>
        <fullName evidence="1">Uncharacterized protein</fullName>
    </submittedName>
</protein>
<dbReference type="Proteomes" id="UP000184526">
    <property type="component" value="Unassembled WGS sequence"/>
</dbReference>
<dbReference type="EMBL" id="FQXP01000007">
    <property type="protein sequence ID" value="SHH94698.1"/>
    <property type="molecule type" value="Genomic_DNA"/>
</dbReference>
<dbReference type="AlphaFoldDB" id="A0A1M5X5A0"/>
<keyword evidence="2" id="KW-1185">Reference proteome</keyword>
<reference evidence="1 2" key="1">
    <citation type="submission" date="2016-11" db="EMBL/GenBank/DDBJ databases">
        <authorList>
            <person name="Jaros S."/>
            <person name="Januszkiewicz K."/>
            <person name="Wedrychowicz H."/>
        </authorList>
    </citation>
    <scope>NUCLEOTIDE SEQUENCE [LARGE SCALE GENOMIC DNA]</scope>
    <source>
        <strain evidence="1 2">DSM 3089</strain>
    </source>
</reference>
<accession>A0A1M5X5A0</accession>
<organism evidence="1 2">
    <name type="scientific">Clostridium collagenovorans DSM 3089</name>
    <dbReference type="NCBI Taxonomy" id="1121306"/>
    <lineage>
        <taxon>Bacteria</taxon>
        <taxon>Bacillati</taxon>
        <taxon>Bacillota</taxon>
        <taxon>Clostridia</taxon>
        <taxon>Eubacteriales</taxon>
        <taxon>Clostridiaceae</taxon>
        <taxon>Clostridium</taxon>
    </lineage>
</organism>
<evidence type="ECO:0000313" key="1">
    <source>
        <dbReference type="EMBL" id="SHH94698.1"/>
    </source>
</evidence>